<dbReference type="KEGG" id="shr:100926277"/>
<protein>
    <recommendedName>
        <fullName evidence="12">Fibrocystin-L</fullName>
    </recommendedName>
    <alternativeName>
        <fullName evidence="13">Polycystic kidney and hepatic disease 1-like protein 1</fullName>
    </alternativeName>
</protein>
<dbReference type="InterPro" id="IPR006626">
    <property type="entry name" value="PbH1"/>
</dbReference>
<dbReference type="InterPro" id="IPR019316">
    <property type="entry name" value="G8_domain"/>
</dbReference>
<dbReference type="FunFam" id="2.60.40.10:FF:001220">
    <property type="entry name" value="PKHD1 like 1"/>
    <property type="match status" value="1"/>
</dbReference>
<dbReference type="Gene3D" id="2.160.20.10">
    <property type="entry name" value="Single-stranded right-handed beta-helix, Pectin lyase-like"/>
    <property type="match status" value="1"/>
</dbReference>
<dbReference type="InterPro" id="IPR055401">
    <property type="entry name" value="CEMIP_beta-hel_dom"/>
</dbReference>
<keyword evidence="18" id="KW-1185">Reference proteome</keyword>
<dbReference type="SUPFAM" id="SSF81296">
    <property type="entry name" value="E set domains"/>
    <property type="match status" value="14"/>
</dbReference>
<dbReference type="Gene3D" id="2.60.40.420">
    <property type="entry name" value="Cupredoxins - blue copper proteins"/>
    <property type="match status" value="1"/>
</dbReference>
<dbReference type="FunFam" id="2.60.40.10:FF:001332">
    <property type="entry name" value="PKHD1 like 1"/>
    <property type="match status" value="1"/>
</dbReference>
<dbReference type="STRING" id="9305.ENSSHAP00000003523"/>
<dbReference type="OrthoDB" id="120976at2759"/>
<feature type="chain" id="PRO_5029471063" description="Fibrocystin-L" evidence="14">
    <location>
        <begin position="27"/>
        <end position="4245"/>
    </location>
</feature>
<dbReference type="FunFam" id="2.60.40.10:FF:001165">
    <property type="entry name" value="PKHD1 like 1"/>
    <property type="match status" value="1"/>
</dbReference>
<evidence type="ECO:0000256" key="9">
    <source>
        <dbReference type="ARBA" id="ARBA00023180"/>
    </source>
</evidence>
<dbReference type="InterPro" id="IPR008972">
    <property type="entry name" value="Cupredoxin"/>
</dbReference>
<feature type="domain" description="PA14" evidence="16">
    <location>
        <begin position="337"/>
        <end position="494"/>
    </location>
</feature>
<evidence type="ECO:0000259" key="15">
    <source>
        <dbReference type="PROSITE" id="PS51484"/>
    </source>
</evidence>
<dbReference type="SMART" id="SM00710">
    <property type="entry name" value="PbH1"/>
    <property type="match status" value="12"/>
</dbReference>
<dbReference type="FunFam" id="2.60.40.10:FF:001162">
    <property type="entry name" value="PKHD1 like 1"/>
    <property type="match status" value="1"/>
</dbReference>
<dbReference type="GO" id="GO:0007605">
    <property type="term" value="P:sensory perception of sound"/>
    <property type="evidence" value="ECO:0007669"/>
    <property type="project" value="Ensembl"/>
</dbReference>
<evidence type="ECO:0000256" key="1">
    <source>
        <dbReference type="ARBA" id="ARBA00004167"/>
    </source>
</evidence>
<evidence type="ECO:0000256" key="10">
    <source>
        <dbReference type="ARBA" id="ARBA00023273"/>
    </source>
</evidence>
<evidence type="ECO:0000256" key="5">
    <source>
        <dbReference type="ARBA" id="ARBA00022729"/>
    </source>
</evidence>
<dbReference type="InterPro" id="IPR052387">
    <property type="entry name" value="Fibrocystin"/>
</dbReference>
<dbReference type="InterPro" id="IPR014756">
    <property type="entry name" value="Ig_E-set"/>
</dbReference>
<dbReference type="Ensembl" id="ENSSHAT00000003559.2">
    <property type="protein sequence ID" value="ENSSHAP00000003523.2"/>
    <property type="gene ID" value="ENSSHAG00000003094.2"/>
</dbReference>
<dbReference type="CDD" id="cd00603">
    <property type="entry name" value="IPT_PCSR"/>
    <property type="match status" value="12"/>
</dbReference>
<evidence type="ECO:0000256" key="12">
    <source>
        <dbReference type="ARBA" id="ARBA00073942"/>
    </source>
</evidence>
<dbReference type="FunFam" id="2.60.40.10:FF:001316">
    <property type="entry name" value="PKHD1 like 1"/>
    <property type="match status" value="1"/>
</dbReference>
<evidence type="ECO:0000256" key="8">
    <source>
        <dbReference type="ARBA" id="ARBA00023136"/>
    </source>
</evidence>
<dbReference type="SUPFAM" id="SSF51126">
    <property type="entry name" value="Pectin lyase-like"/>
    <property type="match status" value="2"/>
</dbReference>
<accession>G3VK18</accession>
<dbReference type="Pfam" id="PF24606">
    <property type="entry name" value="CEMIP_beta-hel"/>
    <property type="match status" value="2"/>
</dbReference>
<keyword evidence="10" id="KW-0966">Cell projection</keyword>
<dbReference type="FunFam" id="2.60.40.10:FF:000857">
    <property type="entry name" value="PKHD1 like 1"/>
    <property type="match status" value="1"/>
</dbReference>
<dbReference type="CTD" id="93035"/>
<dbReference type="GO" id="GO:0032426">
    <property type="term" value="C:stereocilium tip"/>
    <property type="evidence" value="ECO:0007669"/>
    <property type="project" value="Ensembl"/>
</dbReference>
<dbReference type="Gene3D" id="2.60.40.10">
    <property type="entry name" value="Immunoglobulins"/>
    <property type="match status" value="13"/>
</dbReference>
<evidence type="ECO:0000256" key="11">
    <source>
        <dbReference type="ARBA" id="ARBA00057100"/>
    </source>
</evidence>
<dbReference type="GeneID" id="100926277"/>
<reference evidence="17" key="2">
    <citation type="submission" date="2025-08" db="UniProtKB">
        <authorList>
            <consortium name="Ensembl"/>
        </authorList>
    </citation>
    <scope>IDENTIFICATION</scope>
</reference>
<dbReference type="FunFam" id="2.60.40.10:FF:001057">
    <property type="entry name" value="PKHD1 like 1"/>
    <property type="match status" value="1"/>
</dbReference>
<dbReference type="Pfam" id="PF10162">
    <property type="entry name" value="G8"/>
    <property type="match status" value="2"/>
</dbReference>
<name>G3VK18_SARHA</name>
<dbReference type="PANTHER" id="PTHR46769">
    <property type="entry name" value="POLYCYSTIC KIDNEY AND HEPATIC DISEASE 1 (AUTOSOMAL RECESSIVE)-LIKE 1"/>
    <property type="match status" value="1"/>
</dbReference>
<dbReference type="InParanoid" id="G3VK18"/>
<dbReference type="SMART" id="SM01225">
    <property type="entry name" value="G8"/>
    <property type="match status" value="2"/>
</dbReference>
<dbReference type="PANTHER" id="PTHR46769:SF3">
    <property type="entry name" value="FIBROCYSTIN-L"/>
    <property type="match status" value="1"/>
</dbReference>
<dbReference type="FunFam" id="2.60.40.10:FF:001292">
    <property type="entry name" value="PKHD1 like 1"/>
    <property type="match status" value="1"/>
</dbReference>
<dbReference type="PROSITE" id="PS51484">
    <property type="entry name" value="G8"/>
    <property type="match status" value="2"/>
</dbReference>
<dbReference type="FunCoup" id="G3VK18">
    <property type="interactions" value="55"/>
</dbReference>
<organism evidence="17 18">
    <name type="scientific">Sarcophilus harrisii</name>
    <name type="common">Tasmanian devil</name>
    <name type="synonym">Sarcophilus laniarius</name>
    <dbReference type="NCBI Taxonomy" id="9305"/>
    <lineage>
        <taxon>Eukaryota</taxon>
        <taxon>Metazoa</taxon>
        <taxon>Chordata</taxon>
        <taxon>Craniata</taxon>
        <taxon>Vertebrata</taxon>
        <taxon>Euteleostomi</taxon>
        <taxon>Mammalia</taxon>
        <taxon>Metatheria</taxon>
        <taxon>Dasyuromorphia</taxon>
        <taxon>Dasyuridae</taxon>
        <taxon>Sarcophilus</taxon>
    </lineage>
</organism>
<keyword evidence="9" id="KW-0325">Glycoprotein</keyword>
<dbReference type="GO" id="GO:0060171">
    <property type="term" value="C:stereocilium membrane"/>
    <property type="evidence" value="ECO:0007669"/>
    <property type="project" value="UniProtKB-SubCell"/>
</dbReference>
<dbReference type="Pfam" id="PF07691">
    <property type="entry name" value="PA14"/>
    <property type="match status" value="1"/>
</dbReference>
<evidence type="ECO:0000313" key="17">
    <source>
        <dbReference type="Ensembl" id="ENSSHAP00000003523.2"/>
    </source>
</evidence>
<dbReference type="InterPro" id="IPR011050">
    <property type="entry name" value="Pectin_lyase_fold/virulence"/>
</dbReference>
<dbReference type="InterPro" id="IPR013783">
    <property type="entry name" value="Ig-like_fold"/>
</dbReference>
<proteinExistence type="predicted"/>
<keyword evidence="7" id="KW-1133">Transmembrane helix</keyword>
<dbReference type="FunFam" id="2.60.40.10:FF:001202">
    <property type="entry name" value="PKHD1 like 1"/>
    <property type="match status" value="1"/>
</dbReference>
<comment type="function">
    <text evidence="11">Component of hair-cell stereocilia coat. Required for normal hearing.</text>
</comment>
<dbReference type="FunFam" id="2.60.40.10:FF:001195">
    <property type="entry name" value="PKHD1 like 1"/>
    <property type="match status" value="1"/>
</dbReference>
<dbReference type="Proteomes" id="UP000007648">
    <property type="component" value="Unassembled WGS sequence"/>
</dbReference>
<evidence type="ECO:0000256" key="2">
    <source>
        <dbReference type="ARBA" id="ARBA00004289"/>
    </source>
</evidence>
<dbReference type="eggNOG" id="KOG3610">
    <property type="taxonomic scope" value="Eukaryota"/>
</dbReference>
<dbReference type="InterPro" id="IPR011658">
    <property type="entry name" value="PA14_dom"/>
</dbReference>
<dbReference type="RefSeq" id="XP_023352223.2">
    <property type="nucleotide sequence ID" value="XM_023496455.2"/>
</dbReference>
<dbReference type="SUPFAM" id="SSF56988">
    <property type="entry name" value="Anthrax protective antigen"/>
    <property type="match status" value="1"/>
</dbReference>
<evidence type="ECO:0000256" key="4">
    <source>
        <dbReference type="ARBA" id="ARBA00022692"/>
    </source>
</evidence>
<dbReference type="InterPro" id="IPR012334">
    <property type="entry name" value="Pectin_lyas_fold"/>
</dbReference>
<feature type="domain" description="G8" evidence="15">
    <location>
        <begin position="2185"/>
        <end position="2305"/>
    </location>
</feature>
<reference evidence="17 18" key="1">
    <citation type="journal article" date="2011" name="Proc. Natl. Acad. Sci. U.S.A.">
        <title>Genetic diversity and population structure of the endangered marsupial Sarcophilus harrisii (Tasmanian devil).</title>
        <authorList>
            <person name="Miller W."/>
            <person name="Hayes V.M."/>
            <person name="Ratan A."/>
            <person name="Petersen D.C."/>
            <person name="Wittekindt N.E."/>
            <person name="Miller J."/>
            <person name="Walenz B."/>
            <person name="Knight J."/>
            <person name="Qi J."/>
            <person name="Zhao F."/>
            <person name="Wang Q."/>
            <person name="Bedoya-Reina O.C."/>
            <person name="Katiyar N."/>
            <person name="Tomsho L.P."/>
            <person name="Kasson L.M."/>
            <person name="Hardie R.A."/>
            <person name="Woodbridge P."/>
            <person name="Tindall E.A."/>
            <person name="Bertelsen M.F."/>
            <person name="Dixon D."/>
            <person name="Pyecroft S."/>
            <person name="Helgen K.M."/>
            <person name="Lesk A.M."/>
            <person name="Pringle T.H."/>
            <person name="Patterson N."/>
            <person name="Zhang Y."/>
            <person name="Kreiss A."/>
            <person name="Woods G.M."/>
            <person name="Jones M.E."/>
            <person name="Schuster S.C."/>
        </authorList>
    </citation>
    <scope>NUCLEOTIDE SEQUENCE [LARGE SCALE GENOMIC DNA]</scope>
</reference>
<evidence type="ECO:0000256" key="14">
    <source>
        <dbReference type="SAM" id="SignalP"/>
    </source>
</evidence>
<dbReference type="SUPFAM" id="SSF49503">
    <property type="entry name" value="Cupredoxins"/>
    <property type="match status" value="1"/>
</dbReference>
<reference evidence="17" key="3">
    <citation type="submission" date="2025-09" db="UniProtKB">
        <authorList>
            <consortium name="Ensembl"/>
        </authorList>
    </citation>
    <scope>IDENTIFICATION</scope>
</reference>
<dbReference type="FunFam" id="2.160.20.10:FF:000031">
    <property type="entry name" value="PKHD1 like 1"/>
    <property type="match status" value="1"/>
</dbReference>
<evidence type="ECO:0000256" key="7">
    <source>
        <dbReference type="ARBA" id="ARBA00022989"/>
    </source>
</evidence>
<sequence>MKHQSVFATLYLLALLLSSSEHGTDGHKTISKVTEILPKYGSINGATRLTIKGEGFAQANQFNYGVDNELLGNSVHFVSASRSIPCDVEKDASHSTHITCYTRAMPEDTYSVQVSVDGVSITNDNICRGHINSWACSFQTKNFRTPTIRSITPLTGLPGSIITIQGRIFTDVYGNNIALSSNGKNVRILRVYVGGMPCELLIPQSDNLYGLKLDHENSDMGTMICKITGTYIGHHNVSFILDSDYGRSFPQLSAYFVSSLNKIAMFQTYAEVTKISPSKGSIQGGTLLTITGNFFDQTDFPVRVIIGGQSCKVLRVTENNIYCRTPPKPSGLKTMYPGGRGLKLEVWNNSRPTHLEEILEYNESTQGYMGDTWVDTASYVWPMEQDMFVARFSGFLVAPNSDSYRFYIKGDDRYAVYFSPTGNPEEKVKIAYHSSYANSYFSSPTQRSDVFQLQKGKEYYIEILLQEYRQSAFVDVGLYQHRNFYTEQQTSDSVNEEQVIQAQSVIVPEVQVITLENWKTTNPKNEIQKITVSSPCMKYNACSFYQYSLIYNKEKTGLLPADASDTAMELALNDLLSIQPDVVHVVRTEGNQSYVYTVTFKSARGDFDLITYEVLEGSNITVEIAEQTKGIPSLDTFTLTWDGISSKPLTPWSSENEVQAAIEEMVSAKCPKEISHLKEGFAVKYFKDYETDFSMKHINRGQMTSETEAYCGRYSLKNPAILFDSTDVKPNGMLYGNISLFPYNQFCLAYKGFLMNNIGLKFQYQDSKSKAIKNTFMQFSFPFIQGSSWTYTCIDLLYLIQEKYSGKNFFLQRISLQKASEVQSFYVDVVYLGQTATISNIDEVPKRRLPALANRGIFLKHFEVKQTKIIGSSATSQYTVTMTSCNCSYRIPLLAVGFAQVITNITENESVYRGMSWPGESQIRIQRIQAASPPIHGSFDIQAYGHVLKGLSADISAVDLQYALQSIPEMGQISVIREGNCAGYSWKIKWRSTCGKQNLLQIKDVNITGEEANVTVTKITEGGLFRQHILGDLLRTTHEQPQVQVYINELPAKCSGNCGYKWDPLSTPTILATSPTQGSYDEKTILTISGSGFSSNPATSVTIGSVDCPILSVYENEIKCQILTGKAGNFPIAVFVAEMGFADHSGGEMFNFTYNIQILHIWPASGSLEGGTLLTLSGFGFAEDSKILVGNKSCNVIKGNLNEIKCRTPKGAEGTFDVTVMTNGLYASANSAFSYNISQTPTIMNFSPKTRVLQGKVNLTIKGYNFGNEHSQNMVYVGRTNCTILHWNFTDITCLLPKLSPGNYDICVEVGNWGFASPSEELNVSIQYILQVTNVFPQKGSLYGGTEITLMGFGFSTTPEENSVFFGSFPCNVTSSSENNITCILHSTKNVFRVTNQGEDSVYGKGYAWSPSVLNISVGDMVIWQWQAQPFIRGIGYRVFSVSSPGNVIYDGKGFTSGNQKTTSGSFSYQFTSPGIYYYSSGFINEAQSIFLQGVINVLPAKNKYIPLHLFISGTEATYAQGVSNESSMSISVAECIAEESSYIQNKTVVKNLNGIFFELSSCYSPSISNISPSYGTVNEAITITGHHFNSLGYANKVTIGGYPCVIESSSENVIICYIDPQNSMAIGVGELVTLIVDNLGTAINTLTRELDRRFVLLPHIDTVTPHVGSTRGMTRVIIKGSGFAASSTHIKAAIGGFPCTILSVNYTVIECETSPAPEQRMDIDLRIHDIPAQCQGNCTFSYLDNITPFVTGIFPNTLQNVSTKFLIEGRGFGECLEDVLVYIGDRQFRAVYVNDTNISVVVNAMPAGYYLLRVVVMTKGLAAGNFTVNSPLVASLLPTSGSTQGGTALIITGNGFSPANTTVTIGNQLCKIVSITPSEIHCNTPASSPATVEVRILINSFASPPLSFTYSQDDTPYLKDVLPDRGPPGTEIEIIGSSFGFDVSEVMVTTDDIQCNITMVNDSVLRCRVGNHAGGIFPVMLRHLTRGYAVSRIAFEHSLTIQNLFPRQGSFGGGLTMTVIGSGFNPQNSMVSVCNTECEVNRPQSDYNTLFCKVPFNNGSETQKDCEVRIANGEYSIQSNTTFTYMASLTPVITDVTPKRGGTEGGTRLTIKGSGFSSNMEDIHVTIGQAVCDVKSTNETHIICITNAHSPSQWVKIYVSVGSNGIAKLDNADFLYIDVWSSNFSWGGQSPPEEGSLVVITKGQIILLDQSTPVLKMLLIQGGSLIFDEADIELQAENILITDGGILQIGTEASPFQHKAVITLHGHLRSPELPVYGAKTLAVREGILDLHGLPIPVTWTRLAQTAEAGESTLVLQEAVTWNVGDEIVIATTGHRHSQKENEKKTIASISDDGMSIKLTSSLKYTHLGKTITLPDGTLFEARAEVGVLTRNILVRGSNNIEWNDKIPACPDGFDTGEFATQTCLQGKFGEEIGSDQFGGCIMFHAPEPSADLVIGRIEYVEVFHAGQAFRLGRYPIHWHLLGDLKFRSYVRGCAIHQTYNRAVTIHNTHHLLVERNIIYDIRGGAFFIEDGIEHGNILQYNLAIFVQQSTSLLNDDVTPAAFWVTNPNNTIRHNVAAGGTHFGFWYRMNNHPDGPSYDPNICQKRVPLGEFFNNTVHSQGWFGLWIFEEYFPMQTGSCTSTIPLPAVFNSLTTWNCQKGAEWVNGGALQFHNFVMVNNDDAGIETKRILATYVGGWGEINGALIKNAKIVGHLDELGLGPSYCTSKGLLLPFNEGLTVSSVYFMNFDRPNCVALGVTSILGICNDACGGWSARFIDIQYFHAPNKAGFRWEHEVVLIDVDGSLTEHKGHSVVPHSSLLDLTHCKQETEWSIGFPGSVCDSSVSFHRLAFNKPSPVSLLEKDVILSDSFGTSIIPFQKKRLTHMSGWMALIPNANHINWYFKGVEHITNISYASTFYGFKDEDYVIISHNFTQKADMFNIIDMRNGSSNPLDLNTSRSGDWHLEKNTSTLYYLVSGRNYLSSNQATSRTLDPGVKDVIVNFQAYCCFFQDCIPLDSPIRIPPPRKRPEIYNLWSNDSFWQSSPENNYSIPQEGANVVIPEGTWMVVDIDIPSLERLIILGVLELEDHKNNVSTGKPIYRKVVLNATYISVQGGRLIGGWEGNPFKGELQIILRGSHSTPEWSLPNGPNQGSKVLGIFGELDLHGITRTVYKTKLSETTLAGSRVISLMDAVDWEVGEDIVITTTSYDSRQTETRKIIQILADQRSFILNDSLSYTHIAERYQIQSTGQNYTLAADVGILSRNIKIIGENYPGLFKESFGARVLVSSFTENVVTYKGNARISNVEFYHSGQEGYRDNTDPRYSLAFLNLGQVQENGSSYVRGCSFHNGFAPAIGVFGTSGLDIEDNIIHLTVGEGLKIWGNGNHVRRNLVAFSVWPGTYQNRKELTSTLWHAAIEINMDINTVLQDNVVAGFERIGYHINGESCSDQTNSAEKWHNNEAHGGLYGVYMNQDGFPGCSHIQGFTVWKCWDYGIYFQTTESVQVSNVTLVDNGMGILPIVYLPAATSHKISSKTVLIKNLLIVGSSPQFNCSDVLTNDDPNIELTAAHRSARPPSGGRSGICWPTFASAHNMAPRKPHAGLMSYNAINGLLEVSDSTFVGFKSVCSDETAVMFMTNPLNEDLQHPIHVKNIQTVNTTEQSKIFIHRPDLSKVNPSDCVDMVCDAKKKAFLKDIDGSFLGRPGSVIPHAEYEWNGNNQLGVGDYRIPKVMLTYLNGSKIPISEKAPYKGIVRDSTCKYISEWQSYQCFGMEYAMMVIESLDSDTEIRRLSPVAVFADGYVDLINGPQDHGWCAGYTCQKRLSLFHSIVALNKSYEIYFTGTSPQNLRLMLLNVEQNKAVRVAIFFSTLQRLDVYVNNSLVCPKNTVWNHQQKDCEFNIHLPTRGYLPSPNSAVSGENYFDRTYQMLYLLVKGSTPVEVHTTAVLFISFKLPAMTEDHFYSSRNLVRNLASFLKIPANKIRITKIIRENGRRKKRMAVINIELEIGEPPTQILSNHTTGQMQLSELQEISSCLGQAIILGKINSVLGFNISSMSISNPLPNPNDSGWIHVTAQPVERSAFPINHLALVSSLSVITQPVAGLPGHLFSQQPSIKAIDSDGNCVSVGITSLTLKAILKDASNNQVSGLSGNTTVPFSSCWANYTDLTLIKTGKNYKIEFVLNDVRVESRSFSLPVQSSSSSSDSKSLNMDSTAQKVTIVVGCLLGGRLLLELFMTAILILKGIIDKISEVLQ</sequence>
<dbReference type="FunFam" id="2.60.40.420:FF:000065">
    <property type="entry name" value="Fibrocystin-L"/>
    <property type="match status" value="1"/>
</dbReference>
<dbReference type="FunFam" id="2.60.40.10:FF:000616">
    <property type="entry name" value="PKHD1 like 1"/>
    <property type="match status" value="2"/>
</dbReference>
<dbReference type="GeneTree" id="ENSGT00940000157594"/>
<dbReference type="InterPro" id="IPR002909">
    <property type="entry name" value="IPT_dom"/>
</dbReference>
<keyword evidence="5 14" id="KW-0732">Signal</keyword>
<dbReference type="GO" id="GO:0120234">
    <property type="term" value="C:stereocilium coat"/>
    <property type="evidence" value="ECO:0007669"/>
    <property type="project" value="Ensembl"/>
</dbReference>
<dbReference type="FunFam" id="2.60.40.10:FF:001567">
    <property type="entry name" value="PKHD1 like 1"/>
    <property type="match status" value="1"/>
</dbReference>
<evidence type="ECO:0000256" key="3">
    <source>
        <dbReference type="ARBA" id="ARBA00022475"/>
    </source>
</evidence>
<keyword evidence="3" id="KW-1003">Cell membrane</keyword>
<evidence type="ECO:0000313" key="18">
    <source>
        <dbReference type="Proteomes" id="UP000007648"/>
    </source>
</evidence>
<evidence type="ECO:0000256" key="6">
    <source>
        <dbReference type="ARBA" id="ARBA00022737"/>
    </source>
</evidence>
<dbReference type="Pfam" id="PF01833">
    <property type="entry name" value="TIG"/>
    <property type="match status" value="14"/>
</dbReference>
<feature type="signal peptide" evidence="14">
    <location>
        <begin position="1"/>
        <end position="26"/>
    </location>
</feature>
<dbReference type="InterPro" id="IPR037524">
    <property type="entry name" value="PA14/GLEYA"/>
</dbReference>
<evidence type="ECO:0000256" key="13">
    <source>
        <dbReference type="ARBA" id="ARBA00078528"/>
    </source>
</evidence>
<keyword evidence="8" id="KW-0472">Membrane</keyword>
<feature type="domain" description="G8" evidence="15">
    <location>
        <begin position="3037"/>
        <end position="3176"/>
    </location>
</feature>
<dbReference type="HOGENOM" id="CLU_000057_1_0_1"/>
<keyword evidence="6" id="KW-0677">Repeat</keyword>
<gene>
    <name evidence="17" type="primary">PKHD1L1</name>
</gene>
<comment type="subcellular location">
    <subcellularLocation>
        <location evidence="2">Cell projection</location>
        <location evidence="2">Stereocilium membrane</location>
    </subcellularLocation>
    <subcellularLocation>
        <location evidence="1">Membrane</location>
        <topology evidence="1">Single-pass membrane protein</topology>
    </subcellularLocation>
</comment>
<keyword evidence="4" id="KW-0812">Transmembrane</keyword>
<dbReference type="SMART" id="SM00429">
    <property type="entry name" value="IPT"/>
    <property type="match status" value="12"/>
</dbReference>
<evidence type="ECO:0000259" key="16">
    <source>
        <dbReference type="PROSITE" id="PS51820"/>
    </source>
</evidence>
<dbReference type="PROSITE" id="PS51820">
    <property type="entry name" value="PA14"/>
    <property type="match status" value="1"/>
</dbReference>
<dbReference type="FunFam" id="2.60.40.10:FF:001552">
    <property type="entry name" value="PKHD1 like 1"/>
    <property type="match status" value="1"/>
</dbReference>